<dbReference type="PANTHER" id="PTHR33653">
    <property type="entry name" value="RIBONUCLEASE VAPC2"/>
    <property type="match status" value="1"/>
</dbReference>
<dbReference type="GO" id="GO:0004540">
    <property type="term" value="F:RNA nuclease activity"/>
    <property type="evidence" value="ECO:0007669"/>
    <property type="project" value="InterPro"/>
</dbReference>
<dbReference type="AlphaFoldDB" id="A0A6I4IZS1"/>
<dbReference type="EMBL" id="WQMS01000008">
    <property type="protein sequence ID" value="MVO77770.1"/>
    <property type="molecule type" value="Genomic_DNA"/>
</dbReference>
<organism evidence="10 11">
    <name type="scientific">Sphingomonas horti</name>
    <dbReference type="NCBI Taxonomy" id="2682842"/>
    <lineage>
        <taxon>Bacteria</taxon>
        <taxon>Pseudomonadati</taxon>
        <taxon>Pseudomonadota</taxon>
        <taxon>Alphaproteobacteria</taxon>
        <taxon>Sphingomonadales</taxon>
        <taxon>Sphingomonadaceae</taxon>
        <taxon>Sphingomonas</taxon>
    </lineage>
</organism>
<evidence type="ECO:0000256" key="5">
    <source>
        <dbReference type="ARBA" id="ARBA00022801"/>
    </source>
</evidence>
<dbReference type="InterPro" id="IPR002716">
    <property type="entry name" value="PIN_dom"/>
</dbReference>
<dbReference type="Pfam" id="PF01850">
    <property type="entry name" value="PIN"/>
    <property type="match status" value="1"/>
</dbReference>
<dbReference type="Gene3D" id="3.40.50.1010">
    <property type="entry name" value="5'-nuclease"/>
    <property type="match status" value="1"/>
</dbReference>
<feature type="domain" description="PIN" evidence="9">
    <location>
        <begin position="4"/>
        <end position="127"/>
    </location>
</feature>
<gene>
    <name evidence="8" type="primary">vapC</name>
    <name evidence="10" type="ORF">GON01_07460</name>
</gene>
<dbReference type="GO" id="GO:0016787">
    <property type="term" value="F:hydrolase activity"/>
    <property type="evidence" value="ECO:0007669"/>
    <property type="project" value="UniProtKB-KW"/>
</dbReference>
<dbReference type="PANTHER" id="PTHR33653:SF1">
    <property type="entry name" value="RIBONUCLEASE VAPC2"/>
    <property type="match status" value="1"/>
</dbReference>
<feature type="binding site" evidence="8">
    <location>
        <position position="6"/>
    </location>
    <ligand>
        <name>Mg(2+)</name>
        <dbReference type="ChEBI" id="CHEBI:18420"/>
    </ligand>
</feature>
<evidence type="ECO:0000256" key="1">
    <source>
        <dbReference type="ARBA" id="ARBA00001946"/>
    </source>
</evidence>
<evidence type="ECO:0000313" key="10">
    <source>
        <dbReference type="EMBL" id="MVO77770.1"/>
    </source>
</evidence>
<proteinExistence type="inferred from homology"/>
<comment type="caution">
    <text evidence="10">The sequence shown here is derived from an EMBL/GenBank/DDBJ whole genome shotgun (WGS) entry which is preliminary data.</text>
</comment>
<dbReference type="CDD" id="cd09871">
    <property type="entry name" value="PIN_MtVapC28-VapC30-like"/>
    <property type="match status" value="1"/>
</dbReference>
<dbReference type="InterPro" id="IPR022907">
    <property type="entry name" value="VapC_family"/>
</dbReference>
<comment type="similarity">
    <text evidence="7 8">Belongs to the PINc/VapC protein family.</text>
</comment>
<keyword evidence="11" id="KW-1185">Reference proteome</keyword>
<comment type="cofactor">
    <cofactor evidence="1 8">
        <name>Mg(2+)</name>
        <dbReference type="ChEBI" id="CHEBI:18420"/>
    </cofactor>
</comment>
<accession>A0A6I4IZS1</accession>
<dbReference type="InterPro" id="IPR050556">
    <property type="entry name" value="Type_II_TA_system_RNase"/>
</dbReference>
<dbReference type="EC" id="3.1.-.-" evidence="8"/>
<evidence type="ECO:0000259" key="9">
    <source>
        <dbReference type="Pfam" id="PF01850"/>
    </source>
</evidence>
<dbReference type="GO" id="GO:0090729">
    <property type="term" value="F:toxin activity"/>
    <property type="evidence" value="ECO:0007669"/>
    <property type="project" value="UniProtKB-KW"/>
</dbReference>
<name>A0A6I4IZS1_9SPHN</name>
<protein>
    <recommendedName>
        <fullName evidence="8">Ribonuclease VapC</fullName>
        <shortName evidence="8">RNase VapC</shortName>
        <ecNumber evidence="8">3.1.-.-</ecNumber>
    </recommendedName>
    <alternativeName>
        <fullName evidence="8">Toxin VapC</fullName>
    </alternativeName>
</protein>
<keyword evidence="6 8" id="KW-0460">Magnesium</keyword>
<keyword evidence="8" id="KW-0800">Toxin</keyword>
<evidence type="ECO:0000256" key="3">
    <source>
        <dbReference type="ARBA" id="ARBA00022722"/>
    </source>
</evidence>
<dbReference type="HAMAP" id="MF_00265">
    <property type="entry name" value="VapC_Nob1"/>
    <property type="match status" value="1"/>
</dbReference>
<dbReference type="RefSeq" id="WP_157026753.1">
    <property type="nucleotide sequence ID" value="NZ_WQMS01000008.1"/>
</dbReference>
<evidence type="ECO:0000256" key="7">
    <source>
        <dbReference type="ARBA" id="ARBA00038093"/>
    </source>
</evidence>
<dbReference type="GO" id="GO:0000287">
    <property type="term" value="F:magnesium ion binding"/>
    <property type="evidence" value="ECO:0007669"/>
    <property type="project" value="UniProtKB-UniRule"/>
</dbReference>
<comment type="function">
    <text evidence="8">Toxic component of a toxin-antitoxin (TA) system. An RNase.</text>
</comment>
<evidence type="ECO:0000256" key="2">
    <source>
        <dbReference type="ARBA" id="ARBA00022649"/>
    </source>
</evidence>
<sequence>MKLFIDASALVAILMTEPGFEVLSDAASAADQLFTSGLTRWETVRAMTRINQMSPSIATRQLEALLSRFDVVNVAIGEREAELAIEAHRQYGKGNHDARLNMGDCFAYACAKANGAKLLYKGGDFALTDLA</sequence>
<dbReference type="InterPro" id="IPR029060">
    <property type="entry name" value="PIN-like_dom_sf"/>
</dbReference>
<keyword evidence="3 8" id="KW-0540">Nuclease</keyword>
<keyword evidence="5 8" id="KW-0378">Hydrolase</keyword>
<evidence type="ECO:0000256" key="4">
    <source>
        <dbReference type="ARBA" id="ARBA00022723"/>
    </source>
</evidence>
<evidence type="ECO:0000313" key="11">
    <source>
        <dbReference type="Proteomes" id="UP000441389"/>
    </source>
</evidence>
<feature type="binding site" evidence="8">
    <location>
        <position position="104"/>
    </location>
    <ligand>
        <name>Mg(2+)</name>
        <dbReference type="ChEBI" id="CHEBI:18420"/>
    </ligand>
</feature>
<dbReference type="SUPFAM" id="SSF88723">
    <property type="entry name" value="PIN domain-like"/>
    <property type="match status" value="1"/>
</dbReference>
<dbReference type="Proteomes" id="UP000441389">
    <property type="component" value="Unassembled WGS sequence"/>
</dbReference>
<evidence type="ECO:0000256" key="8">
    <source>
        <dbReference type="HAMAP-Rule" id="MF_00265"/>
    </source>
</evidence>
<reference evidence="10 11" key="1">
    <citation type="submission" date="2019-12" db="EMBL/GenBank/DDBJ databases">
        <authorList>
            <person name="Huq M.A."/>
        </authorList>
    </citation>
    <scope>NUCLEOTIDE SEQUENCE [LARGE SCALE GENOMIC DNA]</scope>
    <source>
        <strain evidence="10 11">MAH-20</strain>
    </source>
</reference>
<keyword evidence="4 8" id="KW-0479">Metal-binding</keyword>
<evidence type="ECO:0000256" key="6">
    <source>
        <dbReference type="ARBA" id="ARBA00022842"/>
    </source>
</evidence>
<keyword evidence="2 8" id="KW-1277">Toxin-antitoxin system</keyword>